<dbReference type="InterPro" id="IPR044992">
    <property type="entry name" value="ChyE-like"/>
</dbReference>
<dbReference type="InterPro" id="IPR017926">
    <property type="entry name" value="GATASE"/>
</dbReference>
<keyword evidence="3" id="KW-1185">Reference proteome</keyword>
<organism evidence="2 3">
    <name type="scientific">Pontiella sulfatireligans</name>
    <dbReference type="NCBI Taxonomy" id="2750658"/>
    <lineage>
        <taxon>Bacteria</taxon>
        <taxon>Pseudomonadati</taxon>
        <taxon>Kiritimatiellota</taxon>
        <taxon>Kiritimatiellia</taxon>
        <taxon>Kiritimatiellales</taxon>
        <taxon>Pontiellaceae</taxon>
        <taxon>Pontiella</taxon>
    </lineage>
</organism>
<dbReference type="PROSITE" id="PS51273">
    <property type="entry name" value="GATASE_TYPE_1"/>
    <property type="match status" value="1"/>
</dbReference>
<evidence type="ECO:0000259" key="1">
    <source>
        <dbReference type="Pfam" id="PF00117"/>
    </source>
</evidence>
<dbReference type="Pfam" id="PF00117">
    <property type="entry name" value="GATase"/>
    <property type="match status" value="1"/>
</dbReference>
<dbReference type="RefSeq" id="WP_136061250.1">
    <property type="nucleotide sequence ID" value="NZ_CAAHFH010000001.1"/>
</dbReference>
<dbReference type="FunFam" id="3.40.50.880:FF:000033">
    <property type="entry name" value="Glutamine amidotransferase class-I"/>
    <property type="match status" value="1"/>
</dbReference>
<sequence length="225" mass="24490">MRLHWLQHVPFEGLGYIEEWALVRGVEISCSQLFAGEKIPALKSFDALVVMGGPMGIYDHEEHPWLVEEKESIKQAIDAGKAVLGICLGAQLMADALGAKVYPGPQKEIGWFPIQRVAGAPELLPEALTVFHWHGDTFDLPEGAVRLASSKACLNQGFVYKGRAVGLQFHMETTPKNMAALIENCGHELADAPFIQTAEQMNAGLPSIGTINSAMAQLLDTLMRA</sequence>
<evidence type="ECO:0000313" key="3">
    <source>
        <dbReference type="Proteomes" id="UP000346198"/>
    </source>
</evidence>
<dbReference type="PANTHER" id="PTHR42695">
    <property type="entry name" value="GLUTAMINE AMIDOTRANSFERASE YLR126C-RELATED"/>
    <property type="match status" value="1"/>
</dbReference>
<dbReference type="CDD" id="cd01741">
    <property type="entry name" value="GATase1_1"/>
    <property type="match status" value="1"/>
</dbReference>
<dbReference type="EMBL" id="CAAHFH010000001">
    <property type="protein sequence ID" value="VGO19805.1"/>
    <property type="molecule type" value="Genomic_DNA"/>
</dbReference>
<dbReference type="AlphaFoldDB" id="A0A6C2UHX7"/>
<dbReference type="PANTHER" id="PTHR42695:SF5">
    <property type="entry name" value="GLUTAMINE AMIDOTRANSFERASE YLR126C-RELATED"/>
    <property type="match status" value="1"/>
</dbReference>
<proteinExistence type="predicted"/>
<evidence type="ECO:0000313" key="2">
    <source>
        <dbReference type="EMBL" id="VGO19805.1"/>
    </source>
</evidence>
<name>A0A6C2UHX7_9BACT</name>
<dbReference type="SUPFAM" id="SSF52317">
    <property type="entry name" value="Class I glutamine amidotransferase-like"/>
    <property type="match status" value="1"/>
</dbReference>
<dbReference type="Gene3D" id="3.40.50.880">
    <property type="match status" value="1"/>
</dbReference>
<dbReference type="InterPro" id="IPR029062">
    <property type="entry name" value="Class_I_gatase-like"/>
</dbReference>
<protein>
    <submittedName>
        <fullName evidence="2">GMP synthase [glutamine-hydrolyzing]</fullName>
    </submittedName>
</protein>
<dbReference type="GO" id="GO:0005829">
    <property type="term" value="C:cytosol"/>
    <property type="evidence" value="ECO:0007669"/>
    <property type="project" value="TreeGrafter"/>
</dbReference>
<reference evidence="2 3" key="1">
    <citation type="submission" date="2019-04" db="EMBL/GenBank/DDBJ databases">
        <authorList>
            <person name="Van Vliet M D."/>
        </authorList>
    </citation>
    <scope>NUCLEOTIDE SEQUENCE [LARGE SCALE GENOMIC DNA]</scope>
    <source>
        <strain evidence="2 3">F21</strain>
    </source>
</reference>
<accession>A0A6C2UHX7</accession>
<feature type="domain" description="Glutamine amidotransferase" evidence="1">
    <location>
        <begin position="41"/>
        <end position="185"/>
    </location>
</feature>
<gene>
    <name evidence="2" type="primary">guaA_2</name>
    <name evidence="2" type="ORF">SCARR_01865</name>
</gene>
<dbReference type="Proteomes" id="UP000346198">
    <property type="component" value="Unassembled WGS sequence"/>
</dbReference>